<evidence type="ECO:0000313" key="2">
    <source>
        <dbReference type="Proteomes" id="UP000003560"/>
    </source>
</evidence>
<dbReference type="STRING" id="445975.COLSTE_00595"/>
<dbReference type="AlphaFoldDB" id="B6G954"/>
<keyword evidence="2" id="KW-1185">Reference proteome</keyword>
<dbReference type="EMBL" id="ABXJ01000031">
    <property type="protein sequence ID" value="EEA91172.1"/>
    <property type="molecule type" value="Genomic_DNA"/>
</dbReference>
<sequence length="52" mass="5705">MMTRLPVHSVFGFGHILCRSGFYPRICVFCLPNRPCRFHGGAFFGVVAGSTG</sequence>
<proteinExistence type="predicted"/>
<gene>
    <name evidence="1" type="ORF">COLSTE_00595</name>
</gene>
<evidence type="ECO:0000313" key="1">
    <source>
        <dbReference type="EMBL" id="EEA91172.1"/>
    </source>
</evidence>
<accession>B6G954</accession>
<dbReference type="Proteomes" id="UP000003560">
    <property type="component" value="Unassembled WGS sequence"/>
</dbReference>
<dbReference type="HOGENOM" id="CLU_3078743_0_0_11"/>
<name>B6G954_9ACTN</name>
<comment type="caution">
    <text evidence="1">The sequence shown here is derived from an EMBL/GenBank/DDBJ whole genome shotgun (WGS) entry which is preliminary data.</text>
</comment>
<organism evidence="1 2">
    <name type="scientific">Collinsella stercoris DSM 13279</name>
    <dbReference type="NCBI Taxonomy" id="445975"/>
    <lineage>
        <taxon>Bacteria</taxon>
        <taxon>Bacillati</taxon>
        <taxon>Actinomycetota</taxon>
        <taxon>Coriobacteriia</taxon>
        <taxon>Coriobacteriales</taxon>
        <taxon>Coriobacteriaceae</taxon>
        <taxon>Collinsella</taxon>
    </lineage>
</organism>
<reference evidence="1 2" key="1">
    <citation type="submission" date="2008-10" db="EMBL/GenBank/DDBJ databases">
        <title>Draft genome sequence of Collinsella stercoris (DSM 13279).</title>
        <authorList>
            <person name="Sudarsanam P."/>
            <person name="Ley R."/>
            <person name="Guruge J."/>
            <person name="Turnbaugh P.J."/>
            <person name="Mahowald M."/>
            <person name="Liep D."/>
            <person name="Gordon J."/>
        </authorList>
    </citation>
    <scope>NUCLEOTIDE SEQUENCE [LARGE SCALE GENOMIC DNA]</scope>
    <source>
        <strain evidence="1 2">DSM 13279</strain>
    </source>
</reference>
<reference evidence="1 2" key="2">
    <citation type="submission" date="2008-10" db="EMBL/GenBank/DDBJ databases">
        <authorList>
            <person name="Fulton L."/>
            <person name="Clifton S."/>
            <person name="Fulton B."/>
            <person name="Xu J."/>
            <person name="Minx P."/>
            <person name="Pepin K.H."/>
            <person name="Johnson M."/>
            <person name="Thiruvilangam P."/>
            <person name="Bhonagiri V."/>
            <person name="Nash W.E."/>
            <person name="Mardis E.R."/>
            <person name="Wilson R.K."/>
        </authorList>
    </citation>
    <scope>NUCLEOTIDE SEQUENCE [LARGE SCALE GENOMIC DNA]</scope>
    <source>
        <strain evidence="1 2">DSM 13279</strain>
    </source>
</reference>
<protein>
    <submittedName>
        <fullName evidence="1">Uncharacterized protein</fullName>
    </submittedName>
</protein>